<protein>
    <submittedName>
        <fullName evidence="1">Putative hydrolase (Metallo-beta-lactamase superfamily)</fullName>
    </submittedName>
</protein>
<dbReference type="InterPro" id="IPR036866">
    <property type="entry name" value="RibonucZ/Hydroxyglut_hydro"/>
</dbReference>
<accession>A0A074V5I1</accession>
<comment type="caution">
    <text evidence="1">The sequence shown here is derived from an EMBL/GenBank/DDBJ whole genome shotgun (WGS) entry which is preliminary data.</text>
</comment>
<evidence type="ECO:0000313" key="2">
    <source>
        <dbReference type="Proteomes" id="UP000027644"/>
    </source>
</evidence>
<dbReference type="GO" id="GO:0016787">
    <property type="term" value="F:hydrolase activity"/>
    <property type="evidence" value="ECO:0007669"/>
    <property type="project" value="UniProtKB-KW"/>
</dbReference>
<gene>
    <name evidence="1" type="ORF">SASC598J21_014910</name>
</gene>
<evidence type="ECO:0000313" key="1">
    <source>
        <dbReference type="EMBL" id="KEQ00698.1"/>
    </source>
</evidence>
<dbReference type="PANTHER" id="PTHR30619:SF1">
    <property type="entry name" value="RECOMBINATION PROTEIN 2"/>
    <property type="match status" value="1"/>
</dbReference>
<dbReference type="Proteomes" id="UP000027644">
    <property type="component" value="Unassembled WGS sequence"/>
</dbReference>
<name>A0A074V5I1_9NEIS</name>
<sequence>MSIIKSFSVGNGDMFYIKHNSDNFTIIDCYLTMDNKDNIIEEIKEQSKGKYISRFISTHPDEDHFGGIYWLDDEIPIQNFYVVKNNAIKSEETESFKRYCKLRDDTKKSFYLEKGCSRRWMNLSNDERGSSGLSILWPKLDNIHFTNALESCNKGESYNNISAVIRYQAEEASILWLGDLESDFMESIIDDIELTKTTIVFAAHHGRKSGKIPDSWLKKLDPQIIIIGEAESRHLDYYTGYQKITQNKAGDITMEIVNNEVHFYSSKSDYQTTATLEFKDKNTFEYYFGSITVETEYTL</sequence>
<proteinExistence type="predicted"/>
<dbReference type="AlphaFoldDB" id="A0A074V5I1"/>
<dbReference type="SUPFAM" id="SSF56281">
    <property type="entry name" value="Metallo-hydrolase/oxidoreductase"/>
    <property type="match status" value="1"/>
</dbReference>
<dbReference type="PANTHER" id="PTHR30619">
    <property type="entry name" value="DNA INTERNALIZATION/COMPETENCE PROTEIN COMEC/REC2"/>
    <property type="match status" value="1"/>
</dbReference>
<organism evidence="1 2">
    <name type="scientific">Snodgrassella alvi SCGC AB-598-J21</name>
    <dbReference type="NCBI Taxonomy" id="1385367"/>
    <lineage>
        <taxon>Bacteria</taxon>
        <taxon>Pseudomonadati</taxon>
        <taxon>Pseudomonadota</taxon>
        <taxon>Betaproteobacteria</taxon>
        <taxon>Neisseriales</taxon>
        <taxon>Neisseriaceae</taxon>
        <taxon>Snodgrassella</taxon>
    </lineage>
</organism>
<reference evidence="1 2" key="1">
    <citation type="journal article" date="2014" name="PLoS Genet.">
        <title>Hidden diversity in honey bee gut symbionts detected by single-cell genomics.</title>
        <authorList>
            <person name="Engel P."/>
            <person name="Stepanauskas R."/>
            <person name="Moran N."/>
        </authorList>
    </citation>
    <scope>NUCLEOTIDE SEQUENCE [LARGE SCALE GENOMIC DNA]</scope>
    <source>
        <strain evidence="1 2">SCGC AB-598-J21</strain>
    </source>
</reference>
<dbReference type="Gene3D" id="3.60.15.10">
    <property type="entry name" value="Ribonuclease Z/Hydroxyacylglutathione hydrolase-like"/>
    <property type="match status" value="1"/>
</dbReference>
<dbReference type="InterPro" id="IPR052159">
    <property type="entry name" value="Competence_DNA_uptake"/>
</dbReference>
<dbReference type="EMBL" id="AVQL01000446">
    <property type="protein sequence ID" value="KEQ00698.1"/>
    <property type="molecule type" value="Genomic_DNA"/>
</dbReference>
<keyword evidence="1" id="KW-0378">Hydrolase</keyword>